<dbReference type="SUPFAM" id="SSF53649">
    <property type="entry name" value="Alkaline phosphatase-like"/>
    <property type="match status" value="1"/>
</dbReference>
<dbReference type="Pfam" id="PF01663">
    <property type="entry name" value="Phosphodiest"/>
    <property type="match status" value="1"/>
</dbReference>
<dbReference type="Gene3D" id="3.40.720.10">
    <property type="entry name" value="Alkaline Phosphatase, subunit A"/>
    <property type="match status" value="2"/>
</dbReference>
<dbReference type="PANTHER" id="PTHR10151">
    <property type="entry name" value="ECTONUCLEOTIDE PYROPHOSPHATASE/PHOSPHODIESTERASE"/>
    <property type="match status" value="1"/>
</dbReference>
<accession>A0A1F7RB56</accession>
<dbReference type="PANTHER" id="PTHR10151:SF120">
    <property type="entry name" value="BIS(5'-ADENOSYL)-TRIPHOSPHATASE"/>
    <property type="match status" value="1"/>
</dbReference>
<proteinExistence type="predicted"/>
<reference evidence="1 2" key="1">
    <citation type="journal article" date="2016" name="Nat. Commun.">
        <title>Thousands of microbial genomes shed light on interconnected biogeochemical processes in an aquifer system.</title>
        <authorList>
            <person name="Anantharaman K."/>
            <person name="Brown C.T."/>
            <person name="Hug L.A."/>
            <person name="Sharon I."/>
            <person name="Castelle C.J."/>
            <person name="Probst A.J."/>
            <person name="Thomas B.C."/>
            <person name="Singh A."/>
            <person name="Wilkins M.J."/>
            <person name="Karaoz U."/>
            <person name="Brodie E.L."/>
            <person name="Williams K.H."/>
            <person name="Hubbard S.S."/>
            <person name="Banfield J.F."/>
        </authorList>
    </citation>
    <scope>NUCLEOTIDE SEQUENCE [LARGE SCALE GENOMIC DNA]</scope>
</reference>
<evidence type="ECO:0008006" key="3">
    <source>
        <dbReference type="Google" id="ProtNLM"/>
    </source>
</evidence>
<dbReference type="Proteomes" id="UP000178526">
    <property type="component" value="Unassembled WGS sequence"/>
</dbReference>
<gene>
    <name evidence="1" type="ORF">A2042_07175</name>
</gene>
<evidence type="ECO:0000313" key="1">
    <source>
        <dbReference type="EMBL" id="OGL38796.1"/>
    </source>
</evidence>
<comment type="caution">
    <text evidence="1">The sequence shown here is derived from an EMBL/GenBank/DDBJ whole genome shotgun (WGS) entry which is preliminary data.</text>
</comment>
<dbReference type="InterPro" id="IPR002591">
    <property type="entry name" value="Phosphodiest/P_Trfase"/>
</dbReference>
<dbReference type="InterPro" id="IPR017850">
    <property type="entry name" value="Alkaline_phosphatase_core_sf"/>
</dbReference>
<dbReference type="EMBL" id="MGDB01000136">
    <property type="protein sequence ID" value="OGL38796.1"/>
    <property type="molecule type" value="Genomic_DNA"/>
</dbReference>
<sequence>MSKKVFVIGLDGGTFNVINPLIKEGKLPNIARIMEEGVYAYLDSTIPPLTPVAWPSMFTGKLPGKHGVFDFSLPTRNYNDKIKEIERKRVNSTFIKSKALWELLSEGGKRCIVIDVPLTYPPRRINGLMISRVMATQRMKVTYPKELYRKLTRRKLLYARKIEDNLPEEHTGLDEKAKKSLDISKYLQEILKDIDNKVRLIRYLNDNYAWDFFMAVFMESDRAGHGFWKDQRKVKKVYEKLDEAIGRIFSILPNNCLKFIVSDHGFKDIKGGFFLNEWLLKHGYVYKTFILDKKSKALFKNLNKFKEDFHKKPGKHMGRFKFKQKIDYEKSLVYLYSETSYGLRINLKGRDPEGVVEPEAYEPLRERLIRELKNINDPLNGERIFGDVLKKEDVIGRANDDYPACDIYLLPKNMDYLLKSLNNSNNIFKRGNGGFHRKEGIFFALGDEFKRNFNAQKLSIMDVTPTILHLMDVETPRDLDGRIRKEIFNETSDSYKRMIKFGKSSQKLTREERFSKKEEEKLKQSLKALGYIE</sequence>
<organism evidence="1 2">
    <name type="scientific">Candidatus Schekmanbacteria bacterium GWA2_38_11</name>
    <dbReference type="NCBI Taxonomy" id="1817876"/>
    <lineage>
        <taxon>Bacteria</taxon>
        <taxon>Candidatus Schekmaniibacteriota</taxon>
    </lineage>
</organism>
<evidence type="ECO:0000313" key="2">
    <source>
        <dbReference type="Proteomes" id="UP000178526"/>
    </source>
</evidence>
<name>A0A1F7RB56_9BACT</name>
<dbReference type="AlphaFoldDB" id="A0A1F7RB56"/>
<protein>
    <recommendedName>
        <fullName evidence="3">Nucleotide pyrophosphatase</fullName>
    </recommendedName>
</protein>
<dbReference type="GO" id="GO:0016787">
    <property type="term" value="F:hydrolase activity"/>
    <property type="evidence" value="ECO:0007669"/>
    <property type="project" value="UniProtKB-ARBA"/>
</dbReference>